<feature type="domain" description="CBS" evidence="3">
    <location>
        <begin position="1"/>
        <end position="61"/>
    </location>
</feature>
<gene>
    <name evidence="4" type="ORF">GCM10007981_02600</name>
</gene>
<dbReference type="CDD" id="cd09836">
    <property type="entry name" value="CBS_pair_arch"/>
    <property type="match status" value="1"/>
</dbReference>
<evidence type="ECO:0000313" key="5">
    <source>
        <dbReference type="Proteomes" id="UP000610960"/>
    </source>
</evidence>
<keyword evidence="4" id="KW-0418">Kinase</keyword>
<dbReference type="Gene3D" id="3.10.580.10">
    <property type="entry name" value="CBS-domain"/>
    <property type="match status" value="1"/>
</dbReference>
<evidence type="ECO:0000256" key="1">
    <source>
        <dbReference type="ARBA" id="ARBA00023122"/>
    </source>
</evidence>
<dbReference type="InterPro" id="IPR051257">
    <property type="entry name" value="Diverse_CBS-Domain"/>
</dbReference>
<keyword evidence="5" id="KW-1185">Reference proteome</keyword>
<protein>
    <submittedName>
        <fullName evidence="4">Histidine kinase</fullName>
    </submittedName>
</protein>
<organism evidence="4 5">
    <name type="scientific">Thermocladium modestius</name>
    <dbReference type="NCBI Taxonomy" id="62609"/>
    <lineage>
        <taxon>Archaea</taxon>
        <taxon>Thermoproteota</taxon>
        <taxon>Thermoprotei</taxon>
        <taxon>Thermoproteales</taxon>
        <taxon>Thermoproteaceae</taxon>
        <taxon>Thermocladium</taxon>
    </lineage>
</organism>
<dbReference type="PANTHER" id="PTHR43080">
    <property type="entry name" value="CBS DOMAIN-CONTAINING PROTEIN CBSX3, MITOCHONDRIAL"/>
    <property type="match status" value="1"/>
</dbReference>
<feature type="domain" description="CBS" evidence="3">
    <location>
        <begin position="69"/>
        <end position="126"/>
    </location>
</feature>
<dbReference type="OrthoDB" id="65817at2157"/>
<accession>A0A830GS59</accession>
<evidence type="ECO:0000256" key="2">
    <source>
        <dbReference type="PROSITE-ProRule" id="PRU00703"/>
    </source>
</evidence>
<dbReference type="InterPro" id="IPR000644">
    <property type="entry name" value="CBS_dom"/>
</dbReference>
<name>A0A830GS59_9CREN</name>
<proteinExistence type="predicted"/>
<dbReference type="SUPFAM" id="SSF54631">
    <property type="entry name" value="CBS-domain pair"/>
    <property type="match status" value="1"/>
</dbReference>
<sequence>MEQLELGSRVITCGINEPLRDAAKKMNENNVGSVVVVDGGKVVGILTERDLVRAVASGVPLDAPVSRIASRNLIIARQGESMLTVGMKMIEHQIRHIPVVDDDGKVVGVLSIRDVLRQLTAESAYP</sequence>
<dbReference type="PROSITE" id="PS51371">
    <property type="entry name" value="CBS"/>
    <property type="match status" value="2"/>
</dbReference>
<reference evidence="4" key="2">
    <citation type="submission" date="2020-09" db="EMBL/GenBank/DDBJ databases">
        <authorList>
            <person name="Sun Q."/>
            <person name="Ohkuma M."/>
        </authorList>
    </citation>
    <scope>NUCLEOTIDE SEQUENCE</scope>
    <source>
        <strain evidence="4">JCM 10088</strain>
    </source>
</reference>
<dbReference type="EMBL" id="BMNL01000001">
    <property type="protein sequence ID" value="GGP19334.1"/>
    <property type="molecule type" value="Genomic_DNA"/>
</dbReference>
<dbReference type="AlphaFoldDB" id="A0A830GS59"/>
<reference evidence="4" key="1">
    <citation type="journal article" date="2014" name="Int. J. Syst. Evol. Microbiol.">
        <title>Complete genome sequence of Corynebacterium casei LMG S-19264T (=DSM 44701T), isolated from a smear-ripened cheese.</title>
        <authorList>
            <consortium name="US DOE Joint Genome Institute (JGI-PGF)"/>
            <person name="Walter F."/>
            <person name="Albersmeier A."/>
            <person name="Kalinowski J."/>
            <person name="Ruckert C."/>
        </authorList>
    </citation>
    <scope>NUCLEOTIDE SEQUENCE</scope>
    <source>
        <strain evidence="4">JCM 10088</strain>
    </source>
</reference>
<dbReference type="GO" id="GO:0016301">
    <property type="term" value="F:kinase activity"/>
    <property type="evidence" value="ECO:0007669"/>
    <property type="project" value="UniProtKB-KW"/>
</dbReference>
<dbReference type="Proteomes" id="UP000610960">
    <property type="component" value="Unassembled WGS sequence"/>
</dbReference>
<dbReference type="PANTHER" id="PTHR43080:SF2">
    <property type="entry name" value="CBS DOMAIN-CONTAINING PROTEIN"/>
    <property type="match status" value="1"/>
</dbReference>
<keyword evidence="4" id="KW-0808">Transferase</keyword>
<evidence type="ECO:0000259" key="3">
    <source>
        <dbReference type="PROSITE" id="PS51371"/>
    </source>
</evidence>
<comment type="caution">
    <text evidence="4">The sequence shown here is derived from an EMBL/GenBank/DDBJ whole genome shotgun (WGS) entry which is preliminary data.</text>
</comment>
<keyword evidence="1 2" id="KW-0129">CBS domain</keyword>
<dbReference type="SMART" id="SM00116">
    <property type="entry name" value="CBS"/>
    <property type="match status" value="2"/>
</dbReference>
<dbReference type="InterPro" id="IPR046342">
    <property type="entry name" value="CBS_dom_sf"/>
</dbReference>
<dbReference type="RefSeq" id="WP_188595664.1">
    <property type="nucleotide sequence ID" value="NZ_BMNL01000001.1"/>
</dbReference>
<dbReference type="Pfam" id="PF00571">
    <property type="entry name" value="CBS"/>
    <property type="match status" value="2"/>
</dbReference>
<evidence type="ECO:0000313" key="4">
    <source>
        <dbReference type="EMBL" id="GGP19334.1"/>
    </source>
</evidence>